<dbReference type="Gene3D" id="1.10.3230.30">
    <property type="entry name" value="Phage gp6-like head-tail connector protein"/>
    <property type="match status" value="1"/>
</dbReference>
<dbReference type="AlphaFoldDB" id="A0A2G1QS42"/>
<comment type="caution">
    <text evidence="1">The sequence shown here is derived from an EMBL/GenBank/DDBJ whole genome shotgun (WGS) entry which is preliminary data.</text>
</comment>
<dbReference type="CDD" id="cd08054">
    <property type="entry name" value="gp6"/>
    <property type="match status" value="1"/>
</dbReference>
<gene>
    <name evidence="1" type="ORF">CSC94_06845</name>
</gene>
<dbReference type="InterPro" id="IPR021146">
    <property type="entry name" value="Phage_gp6-like_head-tail"/>
</dbReference>
<accession>A0A2G1QS42</accession>
<sequence>MIQFQSLAPAAEPVSLAEVKRHLRLDGDAEDALLATLLAAARDDVERQTGLALIRQTWRVVLDRLPPGRRVDLGRTPVMAVTSVSRFDRDGEVHAIAAGQWRLDRHDRPAAVDLSGLAPGTDIANGIEIDYEAGHGDTGADVPDLLKRAILLLAAHLFEHRSGSLVDDRVTAWPSGYDRLLAPFRRVRL</sequence>
<evidence type="ECO:0000313" key="1">
    <source>
        <dbReference type="EMBL" id="PHP68356.1"/>
    </source>
</evidence>
<dbReference type="InterPro" id="IPR006450">
    <property type="entry name" value="Phage_HK97_gp6-like"/>
</dbReference>
<dbReference type="NCBIfam" id="TIGR02215">
    <property type="entry name" value="phage_chp_gp8"/>
    <property type="match status" value="1"/>
</dbReference>
<dbReference type="OrthoDB" id="7597216at2"/>
<dbReference type="Pfam" id="PF05135">
    <property type="entry name" value="Phage_connect_1"/>
    <property type="match status" value="1"/>
</dbReference>
<keyword evidence="2" id="KW-1185">Reference proteome</keyword>
<protein>
    <recommendedName>
        <fullName evidence="3">PhiE125 gp8 family phage protein</fullName>
    </recommendedName>
</protein>
<dbReference type="RefSeq" id="WP_099305154.1">
    <property type="nucleotide sequence ID" value="NZ_PDVP01000002.1"/>
</dbReference>
<dbReference type="EMBL" id="PDVP01000002">
    <property type="protein sequence ID" value="PHP68356.1"/>
    <property type="molecule type" value="Genomic_DNA"/>
</dbReference>
<organism evidence="1 2">
    <name type="scientific">Zhengella mangrovi</name>
    <dbReference type="NCBI Taxonomy" id="1982044"/>
    <lineage>
        <taxon>Bacteria</taxon>
        <taxon>Pseudomonadati</taxon>
        <taxon>Pseudomonadota</taxon>
        <taxon>Alphaproteobacteria</taxon>
        <taxon>Hyphomicrobiales</taxon>
        <taxon>Notoacmeibacteraceae</taxon>
        <taxon>Zhengella</taxon>
    </lineage>
</organism>
<dbReference type="InterPro" id="IPR011738">
    <property type="entry name" value="Phage_CHP"/>
</dbReference>
<name>A0A2G1QS42_9HYPH</name>
<reference evidence="1 2" key="1">
    <citation type="submission" date="2017-10" db="EMBL/GenBank/DDBJ databases">
        <title>Sedimentibacterium mangrovi gen. nov., sp. nov., a novel member of family Phyllobacteriacea isolated from mangrove sediment.</title>
        <authorList>
            <person name="Liao H."/>
            <person name="Tian Y."/>
        </authorList>
    </citation>
    <scope>NUCLEOTIDE SEQUENCE [LARGE SCALE GENOMIC DNA]</scope>
    <source>
        <strain evidence="1 2">X9-2-2</strain>
    </source>
</reference>
<evidence type="ECO:0000313" key="2">
    <source>
        <dbReference type="Proteomes" id="UP000221168"/>
    </source>
</evidence>
<evidence type="ECO:0008006" key="3">
    <source>
        <dbReference type="Google" id="ProtNLM"/>
    </source>
</evidence>
<dbReference type="Proteomes" id="UP000221168">
    <property type="component" value="Unassembled WGS sequence"/>
</dbReference>
<proteinExistence type="predicted"/>
<dbReference type="NCBIfam" id="TIGR01560">
    <property type="entry name" value="put_DNA_pack"/>
    <property type="match status" value="1"/>
</dbReference>